<keyword evidence="2" id="KW-0812">Transmembrane</keyword>
<dbReference type="OrthoDB" id="88903at2"/>
<evidence type="ECO:0000313" key="5">
    <source>
        <dbReference type="Proteomes" id="UP000023435"/>
    </source>
</evidence>
<protein>
    <submittedName>
        <fullName evidence="4">Phage T7 exclusion protein</fullName>
    </submittedName>
</protein>
<organism evidence="4 5">
    <name type="scientific">Lysobacter capsici AZ78</name>
    <dbReference type="NCBI Taxonomy" id="1444315"/>
    <lineage>
        <taxon>Bacteria</taxon>
        <taxon>Pseudomonadati</taxon>
        <taxon>Pseudomonadota</taxon>
        <taxon>Gammaproteobacteria</taxon>
        <taxon>Lysobacterales</taxon>
        <taxon>Lysobacteraceae</taxon>
        <taxon>Lysobacter</taxon>
    </lineage>
</organism>
<evidence type="ECO:0000256" key="2">
    <source>
        <dbReference type="SAM" id="Phobius"/>
    </source>
</evidence>
<dbReference type="InterPro" id="IPR027417">
    <property type="entry name" value="P-loop_NTPase"/>
</dbReference>
<dbReference type="SUPFAM" id="SSF52540">
    <property type="entry name" value="P-loop containing nucleoside triphosphate hydrolases"/>
    <property type="match status" value="1"/>
</dbReference>
<dbReference type="Pfam" id="PF07693">
    <property type="entry name" value="KAP_NTPase"/>
    <property type="match status" value="1"/>
</dbReference>
<dbReference type="Gene3D" id="3.40.50.300">
    <property type="entry name" value="P-loop containing nucleotide triphosphate hydrolases"/>
    <property type="match status" value="1"/>
</dbReference>
<dbReference type="RefSeq" id="WP_051546673.1">
    <property type="nucleotide sequence ID" value="NZ_JAJA02000001.1"/>
</dbReference>
<feature type="domain" description="KAP NTPase" evidence="3">
    <location>
        <begin position="103"/>
        <end position="452"/>
    </location>
</feature>
<dbReference type="AlphaFoldDB" id="A0A108U7N5"/>
<sequence>MQYPIALSGCLRDKRDDTLVDTIEAKRDRDFQVRGDMYLCTLLELIGNAPFNDLIHCRTAKKDRDDLALCVCHLREKGEQGMQTLLVFPDDVAAVDLLHAEPLARTIVEVMRAHPSHGLVLGVHGDWGAGKSTVLSLVKAQLAAHDDVATLWFNGWEYEGFEDAKIAILEGIVRHLQKEKRFFEKAKDLFRRLRKRIDYMKLARAAVVGGAGVLAAGPAGLALMLPTLLTPSQAGEGFDKAAELVGDAEPENDPLDLHGFRREFNAMLDKADIQQLVVLVDDLDRCLPPTAIGTLEAIRLFLSGPRTVFVLACDRAMIEYAVREHFPARPGLKGDEYARNYLDKLIQIPFVLPVLGPTEVGHYVQLLLLEGVLGGDNPGFLQVLAQARTLAKKPWVEQPLDLAPVQAAMTQEEQLRELHTLMLGIAPVLASGTEGNPRQIKRFINSVFVRRRAAEARGLGDDVKVAPLMKLMLAEYFHSDLFNTIAGEIRDGNGASALIKQLEGGSETEAKPAPKQKPSVTKTEDVDATAPSNDYANDPKIAKWGGLDPKLTDVDLRPYLFVIRDARLITGSRLPEDVAQLLQMVHSGKSLLAQKKDFLKLQPEARGLLASELVTRLGQASDAGRRNLCAKGLQDLLRLDAAGVAGIIDRGFATLPTAAAGPWISDLSELVKSGGNFRMWLQQSIEQGASRQLVTIVQAMLQSRGG</sequence>
<name>A0A108U7N5_9GAMM</name>
<dbReference type="PANTHER" id="PTHR22674">
    <property type="entry name" value="NTPASE, KAP FAMILY P-LOOP DOMAIN-CONTAINING 1"/>
    <property type="match status" value="1"/>
</dbReference>
<keyword evidence="5" id="KW-1185">Reference proteome</keyword>
<proteinExistence type="predicted"/>
<accession>A0A108U7N5</accession>
<dbReference type="PANTHER" id="PTHR22674:SF6">
    <property type="entry name" value="NTPASE KAP FAMILY P-LOOP DOMAIN-CONTAINING PROTEIN 1"/>
    <property type="match status" value="1"/>
</dbReference>
<dbReference type="Proteomes" id="UP000023435">
    <property type="component" value="Unassembled WGS sequence"/>
</dbReference>
<gene>
    <name evidence="4" type="ORF">AZ78_1603</name>
</gene>
<reference evidence="4 5" key="1">
    <citation type="journal article" date="2014" name="Genome Announc.">
        <title>Draft Genome Sequence of Lysobacter capsici AZ78, a Bacterium Antagonistic to Plant-Pathogenic Oomycetes.</title>
        <authorList>
            <person name="Puopolo G."/>
            <person name="Sonego P."/>
            <person name="Engelen K."/>
            <person name="Pertot I."/>
        </authorList>
    </citation>
    <scope>NUCLEOTIDE SEQUENCE [LARGE SCALE GENOMIC DNA]</scope>
    <source>
        <strain evidence="4 5">AZ78</strain>
    </source>
</reference>
<keyword evidence="2" id="KW-1133">Transmembrane helix</keyword>
<evidence type="ECO:0000313" key="4">
    <source>
        <dbReference type="EMBL" id="KWS04054.1"/>
    </source>
</evidence>
<comment type="caution">
    <text evidence="4">The sequence shown here is derived from an EMBL/GenBank/DDBJ whole genome shotgun (WGS) entry which is preliminary data.</text>
</comment>
<dbReference type="InterPro" id="IPR011646">
    <property type="entry name" value="KAP_P-loop"/>
</dbReference>
<evidence type="ECO:0000256" key="1">
    <source>
        <dbReference type="SAM" id="MobiDB-lite"/>
    </source>
</evidence>
<feature type="region of interest" description="Disordered" evidence="1">
    <location>
        <begin position="503"/>
        <end position="534"/>
    </location>
</feature>
<feature type="transmembrane region" description="Helical" evidence="2">
    <location>
        <begin position="202"/>
        <end position="225"/>
    </location>
</feature>
<dbReference type="EMBL" id="JAJA02000001">
    <property type="protein sequence ID" value="KWS04054.1"/>
    <property type="molecule type" value="Genomic_DNA"/>
</dbReference>
<dbReference type="InterPro" id="IPR052754">
    <property type="entry name" value="NTPase_KAP_P-loop"/>
</dbReference>
<evidence type="ECO:0000259" key="3">
    <source>
        <dbReference type="Pfam" id="PF07693"/>
    </source>
</evidence>
<keyword evidence="2" id="KW-0472">Membrane</keyword>